<dbReference type="Proteomes" id="UP000799640">
    <property type="component" value="Unassembled WGS sequence"/>
</dbReference>
<dbReference type="OrthoDB" id="5337308at2759"/>
<dbReference type="AlphaFoldDB" id="A0A6G1IBH3"/>
<name>A0A6G1IBH3_9PEZI</name>
<feature type="transmembrane region" description="Helical" evidence="1">
    <location>
        <begin position="39"/>
        <end position="57"/>
    </location>
</feature>
<keyword evidence="1" id="KW-0472">Membrane</keyword>
<protein>
    <submittedName>
        <fullName evidence="2">Uncharacterized protein</fullName>
    </submittedName>
</protein>
<keyword evidence="3" id="KW-1185">Reference proteome</keyword>
<reference evidence="2" key="1">
    <citation type="journal article" date="2020" name="Stud. Mycol.">
        <title>101 Dothideomycetes genomes: a test case for predicting lifestyles and emergence of pathogens.</title>
        <authorList>
            <person name="Haridas S."/>
            <person name="Albert R."/>
            <person name="Binder M."/>
            <person name="Bloem J."/>
            <person name="Labutti K."/>
            <person name="Salamov A."/>
            <person name="Andreopoulos B."/>
            <person name="Baker S."/>
            <person name="Barry K."/>
            <person name="Bills G."/>
            <person name="Bluhm B."/>
            <person name="Cannon C."/>
            <person name="Castanera R."/>
            <person name="Culley D."/>
            <person name="Daum C."/>
            <person name="Ezra D."/>
            <person name="Gonzalez J."/>
            <person name="Henrissat B."/>
            <person name="Kuo A."/>
            <person name="Liang C."/>
            <person name="Lipzen A."/>
            <person name="Lutzoni F."/>
            <person name="Magnuson J."/>
            <person name="Mondo S."/>
            <person name="Nolan M."/>
            <person name="Ohm R."/>
            <person name="Pangilinan J."/>
            <person name="Park H.-J."/>
            <person name="Ramirez L."/>
            <person name="Alfaro M."/>
            <person name="Sun H."/>
            <person name="Tritt A."/>
            <person name="Yoshinaga Y."/>
            <person name="Zwiers L.-H."/>
            <person name="Turgeon B."/>
            <person name="Goodwin S."/>
            <person name="Spatafora J."/>
            <person name="Crous P."/>
            <person name="Grigoriev I."/>
        </authorList>
    </citation>
    <scope>NUCLEOTIDE SEQUENCE</scope>
    <source>
        <strain evidence="2">CBS 262.69</strain>
    </source>
</reference>
<sequence>MYSMYSRWSQRVPADLIPTQASSHYQNCRRRRSPFASMYQFIRTLLVMCAVGLAASLPQPKHATASLQIYPDTNLVHARIPDSSGYSPSPLGLPSVFRAKIHKVRQAKSQPPEWQDNVCRGRKLISIMKAATLEEAAASNGGRDLSTPWKDINDETLTKYGWTLREQRMGTEVAGVGERKLQSDLGIQGVSPMGLIAHHNNPWTDDAGVKRKETYGIYQDIFNPAFGLIVAVIIEGPSYRAEEYGLSQSNVPPLKQWADFAHLLWIRQCEAKGVDPKGLRYVIQENIENEETVALMNWAVYSTGQKFRGWKDRGPIYFSADSDEGAALIGSANGRGTAWLLAQHKDTLGHKTITRVAVFLTDVDGDKDYRSYSSKMEDIQINALYIIENV</sequence>
<proteinExistence type="predicted"/>
<dbReference type="EMBL" id="ML996687">
    <property type="protein sequence ID" value="KAF2405419.1"/>
    <property type="molecule type" value="Genomic_DNA"/>
</dbReference>
<keyword evidence="1" id="KW-1133">Transmembrane helix</keyword>
<evidence type="ECO:0000313" key="2">
    <source>
        <dbReference type="EMBL" id="KAF2405419.1"/>
    </source>
</evidence>
<evidence type="ECO:0000313" key="3">
    <source>
        <dbReference type="Proteomes" id="UP000799640"/>
    </source>
</evidence>
<keyword evidence="1" id="KW-0812">Transmembrane</keyword>
<organism evidence="2 3">
    <name type="scientific">Trichodelitschia bisporula</name>
    <dbReference type="NCBI Taxonomy" id="703511"/>
    <lineage>
        <taxon>Eukaryota</taxon>
        <taxon>Fungi</taxon>
        <taxon>Dikarya</taxon>
        <taxon>Ascomycota</taxon>
        <taxon>Pezizomycotina</taxon>
        <taxon>Dothideomycetes</taxon>
        <taxon>Dothideomycetes incertae sedis</taxon>
        <taxon>Phaeotrichales</taxon>
        <taxon>Phaeotrichaceae</taxon>
        <taxon>Trichodelitschia</taxon>
    </lineage>
</organism>
<evidence type="ECO:0000256" key="1">
    <source>
        <dbReference type="SAM" id="Phobius"/>
    </source>
</evidence>
<accession>A0A6G1IBH3</accession>
<gene>
    <name evidence="2" type="ORF">EJ06DRAFT_25380</name>
</gene>